<feature type="compositionally biased region" description="Low complexity" evidence="7">
    <location>
        <begin position="262"/>
        <end position="273"/>
    </location>
</feature>
<organism evidence="9 10">
    <name type="scientific">Pleurotus ostreatus</name>
    <name type="common">Oyster mushroom</name>
    <name type="synonym">White-rot fungus</name>
    <dbReference type="NCBI Taxonomy" id="5322"/>
    <lineage>
        <taxon>Eukaryota</taxon>
        <taxon>Fungi</taxon>
        <taxon>Dikarya</taxon>
        <taxon>Basidiomycota</taxon>
        <taxon>Agaricomycotina</taxon>
        <taxon>Agaricomycetes</taxon>
        <taxon>Agaricomycetidae</taxon>
        <taxon>Agaricales</taxon>
        <taxon>Pleurotineae</taxon>
        <taxon>Pleurotaceae</taxon>
        <taxon>Pleurotus</taxon>
    </lineage>
</organism>
<feature type="compositionally biased region" description="Low complexity" evidence="7">
    <location>
        <begin position="209"/>
        <end position="225"/>
    </location>
</feature>
<proteinExistence type="inferred from homology"/>
<evidence type="ECO:0000256" key="3">
    <source>
        <dbReference type="ARBA" id="ARBA00022552"/>
    </source>
</evidence>
<keyword evidence="4" id="KW-0539">Nucleus</keyword>
<dbReference type="OrthoDB" id="29523at2759"/>
<feature type="compositionally biased region" description="Basic and acidic residues" evidence="7">
    <location>
        <begin position="484"/>
        <end position="493"/>
    </location>
</feature>
<feature type="compositionally biased region" description="Acidic residues" evidence="7">
    <location>
        <begin position="424"/>
        <end position="433"/>
    </location>
</feature>
<evidence type="ECO:0000256" key="5">
    <source>
        <dbReference type="ARBA" id="ARBA00038007"/>
    </source>
</evidence>
<keyword evidence="3" id="KW-0698">rRNA processing</keyword>
<sequence length="493" mass="53721">MGLSGRKEKQRIAADPRNLGWAGDAARFGSTYLSKFGWDPSKGLGATGEGRISHLKVAQKLDMLGIGAAQQNDVNGIAWKQNKDFEALLRRLNESTGEEAKGSVETVEMLEVKVEEDDYEIAGQAEKGRKKRKKGQDGEREESVEGAVEGSKKDKKRRKKDRDGGADGEDVDGNKEKKRRKKDKARGSDIELVAGTHANDIPDDDQLLSEPSSSTSVMPTPTARRPAMRHRAHRARAIASKSIASKSSAAIAEILGISPSASPSVTASVVQTPRAGSPEVTLEKLQTSTKSVSDYFKEKLLLKSTGSTSGPSALRVESTLKVEVDSWDETPRLGLGSSSFAASMTTEVVKTESNPGIGMSAFSRHLSSMFASATLSSEVPQQEESEAKLVEEPEPLPQESDPESTTKKSKSKKKRKGKEREAEDVSLVDEEVNGEPVTETLPAETKEKEEKKKKKRSQDSAEASLENESKSESKEERRRKKAEKSRETSSLEY</sequence>
<comment type="caution">
    <text evidence="9">The sequence shown here is derived from an EMBL/GenBank/DDBJ whole genome shotgun (WGS) entry which is preliminary data.</text>
</comment>
<accession>A0A8H6ZRT6</accession>
<dbReference type="PANTHER" id="PTHR23149:SF31">
    <property type="entry name" value="PROTEIN PXR1"/>
    <property type="match status" value="1"/>
</dbReference>
<comment type="similarity">
    <text evidence="5">Belongs to the PINX1 family.</text>
</comment>
<evidence type="ECO:0000259" key="8">
    <source>
        <dbReference type="PROSITE" id="PS50174"/>
    </source>
</evidence>
<dbReference type="AlphaFoldDB" id="A0A8H6ZRT6"/>
<feature type="compositionally biased region" description="Basic residues" evidence="7">
    <location>
        <begin position="407"/>
        <end position="417"/>
    </location>
</feature>
<evidence type="ECO:0000313" key="10">
    <source>
        <dbReference type="Proteomes" id="UP000623687"/>
    </source>
</evidence>
<dbReference type="Pfam" id="PF01585">
    <property type="entry name" value="G-patch"/>
    <property type="match status" value="1"/>
</dbReference>
<feature type="region of interest" description="Disordered" evidence="7">
    <location>
        <begin position="262"/>
        <end position="283"/>
    </location>
</feature>
<dbReference type="RefSeq" id="XP_036630862.1">
    <property type="nucleotide sequence ID" value="XM_036777242.1"/>
</dbReference>
<feature type="compositionally biased region" description="Basic and acidic residues" evidence="7">
    <location>
        <begin position="467"/>
        <end position="476"/>
    </location>
</feature>
<gene>
    <name evidence="9" type="ORF">PC9H_007714</name>
</gene>
<feature type="region of interest" description="Disordered" evidence="7">
    <location>
        <begin position="373"/>
        <end position="493"/>
    </location>
</feature>
<dbReference type="GO" id="GO:0005730">
    <property type="term" value="C:nucleolus"/>
    <property type="evidence" value="ECO:0007669"/>
    <property type="project" value="UniProtKB-SubCell"/>
</dbReference>
<protein>
    <recommendedName>
        <fullName evidence="6">PinX1-related protein 1</fullName>
    </recommendedName>
</protein>
<evidence type="ECO:0000313" key="9">
    <source>
        <dbReference type="EMBL" id="KAF7428490.1"/>
    </source>
</evidence>
<reference evidence="9" key="1">
    <citation type="submission" date="2019-07" db="EMBL/GenBank/DDBJ databases">
        <authorList>
            <person name="Palmer J.M."/>
        </authorList>
    </citation>
    <scope>NUCLEOTIDE SEQUENCE</scope>
    <source>
        <strain evidence="9">PC9</strain>
    </source>
</reference>
<keyword evidence="10" id="KW-1185">Reference proteome</keyword>
<evidence type="ECO:0000256" key="2">
    <source>
        <dbReference type="ARBA" id="ARBA00022517"/>
    </source>
</evidence>
<evidence type="ECO:0000256" key="7">
    <source>
        <dbReference type="SAM" id="MobiDB-lite"/>
    </source>
</evidence>
<keyword evidence="2" id="KW-0690">Ribosome biogenesis</keyword>
<dbReference type="Proteomes" id="UP000623687">
    <property type="component" value="Unassembled WGS sequence"/>
</dbReference>
<dbReference type="PROSITE" id="PS50174">
    <property type="entry name" value="G_PATCH"/>
    <property type="match status" value="1"/>
</dbReference>
<evidence type="ECO:0000256" key="4">
    <source>
        <dbReference type="ARBA" id="ARBA00023242"/>
    </source>
</evidence>
<feature type="region of interest" description="Disordered" evidence="7">
    <location>
        <begin position="115"/>
        <end position="233"/>
    </location>
</feature>
<feature type="domain" description="G-patch" evidence="8">
    <location>
        <begin position="25"/>
        <end position="71"/>
    </location>
</feature>
<dbReference type="EMBL" id="JACETU010000005">
    <property type="protein sequence ID" value="KAF7428490.1"/>
    <property type="molecule type" value="Genomic_DNA"/>
</dbReference>
<dbReference type="GO" id="GO:0006364">
    <property type="term" value="P:rRNA processing"/>
    <property type="evidence" value="ECO:0007669"/>
    <property type="project" value="UniProtKB-KW"/>
</dbReference>
<dbReference type="GeneID" id="59377532"/>
<dbReference type="InterPro" id="IPR000467">
    <property type="entry name" value="G_patch_dom"/>
</dbReference>
<dbReference type="PANTHER" id="PTHR23149">
    <property type="entry name" value="G PATCH DOMAIN CONTAINING PROTEIN"/>
    <property type="match status" value="1"/>
</dbReference>
<dbReference type="VEuPathDB" id="FungiDB:PC9H_007714"/>
<dbReference type="GO" id="GO:0003676">
    <property type="term" value="F:nucleic acid binding"/>
    <property type="evidence" value="ECO:0007669"/>
    <property type="project" value="InterPro"/>
</dbReference>
<evidence type="ECO:0000256" key="6">
    <source>
        <dbReference type="ARBA" id="ARBA00041961"/>
    </source>
</evidence>
<dbReference type="InterPro" id="IPR050656">
    <property type="entry name" value="PINX1"/>
</dbReference>
<feature type="compositionally biased region" description="Polar residues" evidence="7">
    <location>
        <begin position="373"/>
        <end position="382"/>
    </location>
</feature>
<evidence type="ECO:0000256" key="1">
    <source>
        <dbReference type="ARBA" id="ARBA00004604"/>
    </source>
</evidence>
<comment type="subcellular location">
    <subcellularLocation>
        <location evidence="1">Nucleus</location>
        <location evidence="1">Nucleolus</location>
    </subcellularLocation>
</comment>
<name>A0A8H6ZRT6_PLEOS</name>